<dbReference type="AlphaFoldDB" id="A0A3D5QAB6"/>
<name>A0A3D5QAB6_FLESI</name>
<dbReference type="Proteomes" id="UP000262325">
    <property type="component" value="Unassembled WGS sequence"/>
</dbReference>
<gene>
    <name evidence="1" type="ORF">DHM44_03845</name>
</gene>
<evidence type="ECO:0000313" key="2">
    <source>
        <dbReference type="Proteomes" id="UP000262325"/>
    </source>
</evidence>
<proteinExistence type="predicted"/>
<protein>
    <submittedName>
        <fullName evidence="1">Uncharacterized protein</fullName>
    </submittedName>
</protein>
<organism evidence="1 2">
    <name type="scientific">Flexistipes sinusarabici</name>
    <dbReference type="NCBI Taxonomy" id="2352"/>
    <lineage>
        <taxon>Bacteria</taxon>
        <taxon>Pseudomonadati</taxon>
        <taxon>Deferribacterota</taxon>
        <taxon>Deferribacteres</taxon>
        <taxon>Deferribacterales</taxon>
        <taxon>Flexistipitaceae</taxon>
        <taxon>Flexistipes</taxon>
    </lineage>
</organism>
<dbReference type="EMBL" id="DPPF01000078">
    <property type="protein sequence ID" value="HCW92795.1"/>
    <property type="molecule type" value="Genomic_DNA"/>
</dbReference>
<reference evidence="1 2" key="1">
    <citation type="journal article" date="2018" name="Nat. Biotechnol.">
        <title>A standardized bacterial taxonomy based on genome phylogeny substantially revises the tree of life.</title>
        <authorList>
            <person name="Parks D.H."/>
            <person name="Chuvochina M."/>
            <person name="Waite D.W."/>
            <person name="Rinke C."/>
            <person name="Skarshewski A."/>
            <person name="Chaumeil P.A."/>
            <person name="Hugenholtz P."/>
        </authorList>
    </citation>
    <scope>NUCLEOTIDE SEQUENCE [LARGE SCALE GENOMIC DNA]</scope>
    <source>
        <strain evidence="1">UBA8672</strain>
    </source>
</reference>
<accession>A0A3D5QAB6</accession>
<sequence>MYRKIDYMGNTAYSDRYIQMGGIVYMLSLFGTPDLVKAISSALMNKQEIRIEEENEIFSPLARSLTNKYTVMQKKVYPGVNHCIIYLKDILNIQDIQSVAVIIEPTPDKLYDLLDAKYPTPLLPEWKDELYAKFVINSPNTMQLRTFGYESVVEIELPSQEELEAEVLNIVRSEPLSSVL</sequence>
<evidence type="ECO:0000313" key="1">
    <source>
        <dbReference type="EMBL" id="HCW92795.1"/>
    </source>
</evidence>
<comment type="caution">
    <text evidence="1">The sequence shown here is derived from an EMBL/GenBank/DDBJ whole genome shotgun (WGS) entry which is preliminary data.</text>
</comment>